<dbReference type="InterPro" id="IPR000073">
    <property type="entry name" value="AB_hydrolase_1"/>
</dbReference>
<dbReference type="Pfam" id="PF00561">
    <property type="entry name" value="Abhydrolase_1"/>
    <property type="match status" value="1"/>
</dbReference>
<evidence type="ECO:0000313" key="4">
    <source>
        <dbReference type="Proteomes" id="UP000609346"/>
    </source>
</evidence>
<organism evidence="3 4">
    <name type="scientific">Paenibacillus terricola</name>
    <dbReference type="NCBI Taxonomy" id="2763503"/>
    <lineage>
        <taxon>Bacteria</taxon>
        <taxon>Bacillati</taxon>
        <taxon>Bacillota</taxon>
        <taxon>Bacilli</taxon>
        <taxon>Bacillales</taxon>
        <taxon>Paenibacillaceae</taxon>
        <taxon>Paenibacillus</taxon>
    </lineage>
</organism>
<reference evidence="3 4" key="1">
    <citation type="submission" date="2020-09" db="EMBL/GenBank/DDBJ databases">
        <title>Paenibacillus sp. strain PR3 16S rRNA gene Genome sequencing and assembly.</title>
        <authorList>
            <person name="Kim J."/>
        </authorList>
    </citation>
    <scope>NUCLEOTIDE SEQUENCE [LARGE SCALE GENOMIC DNA]</scope>
    <source>
        <strain evidence="3 4">PR3</strain>
    </source>
</reference>
<dbReference type="PANTHER" id="PTHR43039">
    <property type="entry name" value="ESTERASE-RELATED"/>
    <property type="match status" value="1"/>
</dbReference>
<dbReference type="RefSeq" id="WP_191206280.1">
    <property type="nucleotide sequence ID" value="NZ_JACXZA010000007.1"/>
</dbReference>
<evidence type="ECO:0000313" key="3">
    <source>
        <dbReference type="EMBL" id="MBD3921983.1"/>
    </source>
</evidence>
<dbReference type="InterPro" id="IPR029058">
    <property type="entry name" value="AB_hydrolase_fold"/>
</dbReference>
<accession>A0ABR8N1C3</accession>
<dbReference type="GO" id="GO:0016787">
    <property type="term" value="F:hydrolase activity"/>
    <property type="evidence" value="ECO:0007669"/>
    <property type="project" value="UniProtKB-KW"/>
</dbReference>
<dbReference type="Proteomes" id="UP000609346">
    <property type="component" value="Unassembled WGS sequence"/>
</dbReference>
<evidence type="ECO:0000259" key="2">
    <source>
        <dbReference type="Pfam" id="PF00561"/>
    </source>
</evidence>
<gene>
    <name evidence="3" type="ORF">H8B09_24690</name>
</gene>
<keyword evidence="4" id="KW-1185">Reference proteome</keyword>
<comment type="similarity">
    <text evidence="1">Belongs to the AB hydrolase superfamily.</text>
</comment>
<feature type="domain" description="AB hydrolase-1" evidence="2">
    <location>
        <begin position="20"/>
        <end position="254"/>
    </location>
</feature>
<evidence type="ECO:0000256" key="1">
    <source>
        <dbReference type="ARBA" id="ARBA00008645"/>
    </source>
</evidence>
<proteinExistence type="inferred from homology"/>
<dbReference type="Gene3D" id="3.40.50.1820">
    <property type="entry name" value="alpha/beta hydrolase"/>
    <property type="match status" value="1"/>
</dbReference>
<name>A0ABR8N1C3_9BACL</name>
<comment type="caution">
    <text evidence="3">The sequence shown here is derived from an EMBL/GenBank/DDBJ whole genome shotgun (WGS) entry which is preliminary data.</text>
</comment>
<sequence length="270" mass="30916">MTVNVLERNNVKQFGQGSRPIVFAHGFGCDQDMWRYIVPQFERDYRIVLFDYVGSGASQLHHYDPIKYSHLNGYAQDVLEIMDVLDLSNAVFVGHSVSSMIGLLAANQESRRFGDFVMIGPSPRYINDLPDYYGGFKRSDIDELLNMMQMNFFGWASYLAPIVMNNPDRKELSDDLEKTFCSRDPHIARQFAETTFLSDCRKDLQYCSVPSLILQCSDDSIAPIEVGNYLHAHLQQSTLRLMNAKGHYPQLSHPEETASFIHQYLTAHQQ</sequence>
<protein>
    <submittedName>
        <fullName evidence="3">Alpha/beta hydrolase</fullName>
    </submittedName>
</protein>
<dbReference type="EMBL" id="JACXZA010000007">
    <property type="protein sequence ID" value="MBD3921983.1"/>
    <property type="molecule type" value="Genomic_DNA"/>
</dbReference>
<keyword evidence="3" id="KW-0378">Hydrolase</keyword>
<dbReference type="SUPFAM" id="SSF53474">
    <property type="entry name" value="alpha/beta-Hydrolases"/>
    <property type="match status" value="1"/>
</dbReference>